<evidence type="ECO:0000313" key="2">
    <source>
        <dbReference type="EMBL" id="OJA16509.1"/>
    </source>
</evidence>
<accession>A0A1J8Q685</accession>
<gene>
    <name evidence="2" type="ORF">AZE42_10052</name>
</gene>
<keyword evidence="3" id="KW-1185">Reference proteome</keyword>
<keyword evidence="1" id="KW-1133">Transmembrane helix</keyword>
<evidence type="ECO:0000256" key="1">
    <source>
        <dbReference type="SAM" id="Phobius"/>
    </source>
</evidence>
<keyword evidence="1" id="KW-0812">Transmembrane</keyword>
<keyword evidence="1" id="KW-0472">Membrane</keyword>
<reference evidence="2 3" key="1">
    <citation type="submission" date="2016-03" db="EMBL/GenBank/DDBJ databases">
        <title>Comparative genomics of the ectomycorrhizal sister species Rhizopogon vinicolor and Rhizopogon vesiculosus (Basidiomycota: Boletales) reveals a divergence of the mating type B locus.</title>
        <authorList>
            <person name="Mujic A.B."/>
            <person name="Kuo A."/>
            <person name="Tritt A."/>
            <person name="Lipzen A."/>
            <person name="Chen C."/>
            <person name="Johnson J."/>
            <person name="Sharma A."/>
            <person name="Barry K."/>
            <person name="Grigoriev I.V."/>
            <person name="Spatafora J.W."/>
        </authorList>
    </citation>
    <scope>NUCLEOTIDE SEQUENCE [LARGE SCALE GENOMIC DNA]</scope>
    <source>
        <strain evidence="2 3">AM-OR11-056</strain>
    </source>
</reference>
<protein>
    <submittedName>
        <fullName evidence="2">Uncharacterized protein</fullName>
    </submittedName>
</protein>
<dbReference type="OrthoDB" id="2686647at2759"/>
<organism evidence="2 3">
    <name type="scientific">Rhizopogon vesiculosus</name>
    <dbReference type="NCBI Taxonomy" id="180088"/>
    <lineage>
        <taxon>Eukaryota</taxon>
        <taxon>Fungi</taxon>
        <taxon>Dikarya</taxon>
        <taxon>Basidiomycota</taxon>
        <taxon>Agaricomycotina</taxon>
        <taxon>Agaricomycetes</taxon>
        <taxon>Agaricomycetidae</taxon>
        <taxon>Boletales</taxon>
        <taxon>Suillineae</taxon>
        <taxon>Rhizopogonaceae</taxon>
        <taxon>Rhizopogon</taxon>
    </lineage>
</organism>
<sequence length="102" mass="11722">MPCWTVSYSVGISVILTWLKYMQVIMIIRLYAMYQRSRKILVFLVVIFLAIQIACVVLSGIHVRYTSAGELQLWIQNLSGSDSSGEFRGGYHLRHAYVQLLH</sequence>
<dbReference type="AlphaFoldDB" id="A0A1J8Q685"/>
<feature type="transmembrane region" description="Helical" evidence="1">
    <location>
        <begin position="6"/>
        <end position="28"/>
    </location>
</feature>
<comment type="caution">
    <text evidence="2">The sequence shown here is derived from an EMBL/GenBank/DDBJ whole genome shotgun (WGS) entry which is preliminary data.</text>
</comment>
<dbReference type="EMBL" id="LVVM01002519">
    <property type="protein sequence ID" value="OJA16509.1"/>
    <property type="molecule type" value="Genomic_DNA"/>
</dbReference>
<proteinExistence type="predicted"/>
<dbReference type="Proteomes" id="UP000183567">
    <property type="component" value="Unassembled WGS sequence"/>
</dbReference>
<name>A0A1J8Q685_9AGAM</name>
<feature type="transmembrane region" description="Helical" evidence="1">
    <location>
        <begin position="40"/>
        <end position="61"/>
    </location>
</feature>
<evidence type="ECO:0000313" key="3">
    <source>
        <dbReference type="Proteomes" id="UP000183567"/>
    </source>
</evidence>